<keyword evidence="2" id="KW-1185">Reference proteome</keyword>
<evidence type="ECO:0000313" key="1">
    <source>
        <dbReference type="EMBL" id="KAL2729168.1"/>
    </source>
</evidence>
<dbReference type="Proteomes" id="UP001607302">
    <property type="component" value="Unassembled WGS sequence"/>
</dbReference>
<sequence>MGQVLCINIEIKLRIRKTFDLDRTELGHGIHSSSDEGGNVLASQQLTTFRLLDSGFNTITAKPDIPRERRVYDNGSLEASTKLCGLA</sequence>
<name>A0ABD2B9E0_VESSQ</name>
<accession>A0ABD2B9E0</accession>
<evidence type="ECO:0000313" key="2">
    <source>
        <dbReference type="Proteomes" id="UP001607302"/>
    </source>
</evidence>
<comment type="caution">
    <text evidence="1">The sequence shown here is derived from an EMBL/GenBank/DDBJ whole genome shotgun (WGS) entry which is preliminary data.</text>
</comment>
<proteinExistence type="predicted"/>
<organism evidence="1 2">
    <name type="scientific">Vespula squamosa</name>
    <name type="common">Southern yellow jacket</name>
    <name type="synonym">Wasp</name>
    <dbReference type="NCBI Taxonomy" id="30214"/>
    <lineage>
        <taxon>Eukaryota</taxon>
        <taxon>Metazoa</taxon>
        <taxon>Ecdysozoa</taxon>
        <taxon>Arthropoda</taxon>
        <taxon>Hexapoda</taxon>
        <taxon>Insecta</taxon>
        <taxon>Pterygota</taxon>
        <taxon>Neoptera</taxon>
        <taxon>Endopterygota</taxon>
        <taxon>Hymenoptera</taxon>
        <taxon>Apocrita</taxon>
        <taxon>Aculeata</taxon>
        <taxon>Vespoidea</taxon>
        <taxon>Vespidae</taxon>
        <taxon>Vespinae</taxon>
        <taxon>Vespula</taxon>
    </lineage>
</organism>
<dbReference type="EMBL" id="JAUDFV010000131">
    <property type="protein sequence ID" value="KAL2729168.1"/>
    <property type="molecule type" value="Genomic_DNA"/>
</dbReference>
<reference evidence="1 2" key="1">
    <citation type="journal article" date="2024" name="Ann. Entomol. Soc. Am.">
        <title>Genomic analyses of the southern and eastern yellowjacket wasps (Hymenoptera: Vespidae) reveal evolutionary signatures of social life.</title>
        <authorList>
            <person name="Catto M.A."/>
            <person name="Caine P.B."/>
            <person name="Orr S.E."/>
            <person name="Hunt B.G."/>
            <person name="Goodisman M.A.D."/>
        </authorList>
    </citation>
    <scope>NUCLEOTIDE SEQUENCE [LARGE SCALE GENOMIC DNA]</scope>
    <source>
        <strain evidence="1">233</strain>
        <tissue evidence="1">Head and thorax</tissue>
    </source>
</reference>
<protein>
    <submittedName>
        <fullName evidence="1">Uncharacterized protein</fullName>
    </submittedName>
</protein>
<dbReference type="AlphaFoldDB" id="A0ABD2B9E0"/>
<gene>
    <name evidence="1" type="ORF">V1478_005957</name>
</gene>